<dbReference type="Pfam" id="PF01381">
    <property type="entry name" value="HTH_3"/>
    <property type="match status" value="1"/>
</dbReference>
<dbReference type="SUPFAM" id="SSF47413">
    <property type="entry name" value="lambda repressor-like DNA-binding domains"/>
    <property type="match status" value="1"/>
</dbReference>
<dbReference type="EMBL" id="CP065628">
    <property type="protein sequence ID" value="QPR30623.1"/>
    <property type="molecule type" value="Genomic_DNA"/>
</dbReference>
<reference evidence="3" key="3">
    <citation type="submission" date="2024-05" db="EMBL/GenBank/DDBJ databases">
        <authorList>
            <person name="Wolfe A."/>
        </authorList>
    </citation>
    <scope>NUCLEOTIDE SEQUENCE</scope>
    <source>
        <strain evidence="3">UMB1064</strain>
    </source>
</reference>
<feature type="domain" description="HTH cro/C1-type" evidence="2">
    <location>
        <begin position="20"/>
        <end position="67"/>
    </location>
</feature>
<dbReference type="Proteomes" id="UP000594774">
    <property type="component" value="Chromosome"/>
</dbReference>
<organism evidence="3 6">
    <name type="scientific">Corynebacterium amycolatum</name>
    <dbReference type="NCBI Taxonomy" id="43765"/>
    <lineage>
        <taxon>Bacteria</taxon>
        <taxon>Bacillati</taxon>
        <taxon>Actinomycetota</taxon>
        <taxon>Actinomycetes</taxon>
        <taxon>Mycobacteriales</taxon>
        <taxon>Corynebacteriaceae</taxon>
        <taxon>Corynebacterium</taxon>
    </lineage>
</organism>
<dbReference type="RefSeq" id="WP_005510305.1">
    <property type="nucleotide sequence ID" value="NZ_CP046975.1"/>
</dbReference>
<reference evidence="3" key="2">
    <citation type="submission" date="2023-05" db="EMBL/GenBank/DDBJ databases">
        <authorList>
            <person name="Du J."/>
        </authorList>
    </citation>
    <scope>NUCLEOTIDE SEQUENCE</scope>
    <source>
        <strain evidence="3">UMB1064</strain>
    </source>
</reference>
<dbReference type="Gene3D" id="1.10.260.40">
    <property type="entry name" value="lambda repressor-like DNA-binding domains"/>
    <property type="match status" value="1"/>
</dbReference>
<evidence type="ECO:0000313" key="5">
    <source>
        <dbReference type="Proteomes" id="UP000594774"/>
    </source>
</evidence>
<dbReference type="InterPro" id="IPR010982">
    <property type="entry name" value="Lambda_DNA-bd_dom_sf"/>
</dbReference>
<name>A0A1V2CAD2_CORAY</name>
<evidence type="ECO:0000259" key="2">
    <source>
        <dbReference type="PROSITE" id="PS50943"/>
    </source>
</evidence>
<evidence type="ECO:0000313" key="4">
    <source>
        <dbReference type="EMBL" id="QPR30623.1"/>
    </source>
</evidence>
<dbReference type="InterPro" id="IPR013430">
    <property type="entry name" value="Toxin_antidote_HigA"/>
</dbReference>
<dbReference type="AlphaFoldDB" id="A0A1V2CAD2"/>
<evidence type="ECO:0000313" key="6">
    <source>
        <dbReference type="Proteomes" id="UP001223646"/>
    </source>
</evidence>
<evidence type="ECO:0000256" key="1">
    <source>
        <dbReference type="ARBA" id="ARBA00023125"/>
    </source>
</evidence>
<dbReference type="PROSITE" id="PS50943">
    <property type="entry name" value="HTH_CROC1"/>
    <property type="match status" value="1"/>
</dbReference>
<proteinExistence type="predicted"/>
<dbReference type="NCBIfam" id="TIGR02607">
    <property type="entry name" value="antidote_HigA"/>
    <property type="match status" value="1"/>
</dbReference>
<dbReference type="GeneID" id="92768724"/>
<dbReference type="EMBL" id="JASOOY020000011">
    <property type="protein sequence ID" value="MEO3716580.1"/>
    <property type="molecule type" value="Genomic_DNA"/>
</dbReference>
<accession>A0A1V2CAD2</accession>
<protein>
    <submittedName>
        <fullName evidence="4">HigA family addiction module antidote protein</fullName>
    </submittedName>
    <submittedName>
        <fullName evidence="3">HigA family addiction module antitoxin</fullName>
    </submittedName>
</protein>
<evidence type="ECO:0000313" key="3">
    <source>
        <dbReference type="EMBL" id="MEO3716580.1"/>
    </source>
</evidence>
<dbReference type="PANTHER" id="PTHR36924:SF1">
    <property type="entry name" value="ANTITOXIN HIGA-1"/>
    <property type="match status" value="1"/>
</dbReference>
<dbReference type="InterPro" id="IPR001387">
    <property type="entry name" value="Cro/C1-type_HTH"/>
</dbReference>
<dbReference type="Proteomes" id="UP001223646">
    <property type="component" value="Unassembled WGS sequence"/>
</dbReference>
<keyword evidence="1" id="KW-0238">DNA-binding</keyword>
<sequence length="80" mass="9068">MSTHPVHPGSILNDNFLEPRHLSIYRLALAIGVPSSTLERFRTGRTAVTTDLANRLSDYFDTEPEYWLNSQAEFNMRASA</sequence>
<gene>
    <name evidence="4" type="ORF">I6G95_10605</name>
    <name evidence="3" type="ORF">QP460_003100</name>
</gene>
<dbReference type="PANTHER" id="PTHR36924">
    <property type="entry name" value="ANTITOXIN HIGA-1"/>
    <property type="match status" value="1"/>
</dbReference>
<reference evidence="4 5" key="1">
    <citation type="submission" date="2020-12" db="EMBL/GenBank/DDBJ databases">
        <title>FDA dAtabase for Regulatory Grade micrObial Sequences (FDA-ARGOS): Supporting development and validation of Infectious Disease Dx tests.</title>
        <authorList>
            <person name="Sproer C."/>
            <person name="Gronow S."/>
            <person name="Severitt S."/>
            <person name="Schroder I."/>
            <person name="Tallon L."/>
            <person name="Sadzewicz L."/>
            <person name="Zhao X."/>
            <person name="Boylan J."/>
            <person name="Ott S."/>
            <person name="Bowen H."/>
            <person name="Vavikolanu K."/>
            <person name="Mehta A."/>
            <person name="Aluvathingal J."/>
            <person name="Nadendla S."/>
            <person name="Lowell S."/>
            <person name="Myers T."/>
            <person name="Yan Y."/>
            <person name="Sichtig H."/>
        </authorList>
    </citation>
    <scope>NUCLEOTIDE SEQUENCE [LARGE SCALE GENOMIC DNA]</scope>
    <source>
        <strain evidence="4 5">FDAARGOS_938</strain>
    </source>
</reference>
<dbReference type="OrthoDB" id="4413347at2"/>
<dbReference type="CDD" id="cd00093">
    <property type="entry name" value="HTH_XRE"/>
    <property type="match status" value="1"/>
</dbReference>
<dbReference type="GO" id="GO:0003677">
    <property type="term" value="F:DNA binding"/>
    <property type="evidence" value="ECO:0007669"/>
    <property type="project" value="UniProtKB-KW"/>
</dbReference>